<evidence type="ECO:0000256" key="1">
    <source>
        <dbReference type="ARBA" id="ARBA00023236"/>
    </source>
</evidence>
<dbReference type="Proteomes" id="UP000266298">
    <property type="component" value="Unassembled WGS sequence"/>
</dbReference>
<evidence type="ECO:0000313" key="4">
    <source>
        <dbReference type="Proteomes" id="UP000266298"/>
    </source>
</evidence>
<dbReference type="GO" id="GO:0009432">
    <property type="term" value="P:SOS response"/>
    <property type="evidence" value="ECO:0007669"/>
    <property type="project" value="UniProtKB-KW"/>
</dbReference>
<reference evidence="3 4" key="1">
    <citation type="submission" date="2018-08" db="EMBL/GenBank/DDBJ databases">
        <title>Genome Sequence of Clavibacter michiganensis Subspecies type strains, and the Atypical Peach-Colored Strains Isolated from Tomato.</title>
        <authorList>
            <person name="Osdaghi E."/>
            <person name="Portier P."/>
            <person name="Briand M."/>
            <person name="Jacques M.-A."/>
        </authorList>
    </citation>
    <scope>NUCLEOTIDE SEQUENCE [LARGE SCALE GENOMIC DNA]</scope>
    <source>
        <strain evidence="3 4">CFBP 7493</strain>
    </source>
</reference>
<organism evidence="3 4">
    <name type="scientific">Clavibacter michiganensis</name>
    <dbReference type="NCBI Taxonomy" id="28447"/>
    <lineage>
        <taxon>Bacteria</taxon>
        <taxon>Bacillati</taxon>
        <taxon>Actinomycetota</taxon>
        <taxon>Actinomycetes</taxon>
        <taxon>Micrococcales</taxon>
        <taxon>Microbacteriaceae</taxon>
        <taxon>Clavibacter</taxon>
    </lineage>
</organism>
<keyword evidence="1" id="KW-0742">SOS response</keyword>
<dbReference type="InterPro" id="IPR027417">
    <property type="entry name" value="P-loop_NTPase"/>
</dbReference>
<evidence type="ECO:0000259" key="2">
    <source>
        <dbReference type="Pfam" id="PF02463"/>
    </source>
</evidence>
<feature type="domain" description="RecF/RecN/SMC N-terminal" evidence="2">
    <location>
        <begin position="59"/>
        <end position="648"/>
    </location>
</feature>
<dbReference type="EMBL" id="QWEC01000075">
    <property type="protein sequence ID" value="RII97536.1"/>
    <property type="molecule type" value="Genomic_DNA"/>
</dbReference>
<dbReference type="PANTHER" id="PTHR32182">
    <property type="entry name" value="DNA REPLICATION AND REPAIR PROTEIN RECF"/>
    <property type="match status" value="1"/>
</dbReference>
<evidence type="ECO:0000313" key="3">
    <source>
        <dbReference type="EMBL" id="RII97536.1"/>
    </source>
</evidence>
<dbReference type="Gene3D" id="3.40.50.300">
    <property type="entry name" value="P-loop containing nucleotide triphosphate hydrolases"/>
    <property type="match status" value="2"/>
</dbReference>
<accession>A0A399NY63</accession>
<dbReference type="Pfam" id="PF02463">
    <property type="entry name" value="SMC_N"/>
    <property type="match status" value="1"/>
</dbReference>
<dbReference type="GO" id="GO:0000731">
    <property type="term" value="P:DNA synthesis involved in DNA repair"/>
    <property type="evidence" value="ECO:0007669"/>
    <property type="project" value="TreeGrafter"/>
</dbReference>
<dbReference type="AlphaFoldDB" id="A0A399NY63"/>
<dbReference type="PANTHER" id="PTHR32182:SF22">
    <property type="entry name" value="ATP-DEPENDENT ENDONUCLEASE, OLD FAMILY-RELATED"/>
    <property type="match status" value="1"/>
</dbReference>
<gene>
    <name evidence="3" type="ORF">DZF96_06950</name>
</gene>
<sequence>MVTALQELTLDELTSSLRAQTDLSEPNDIGAWNTLVRLAEGLDRGDGHNYLIKDRRWLLQRLSVEGFRGAKQEVKLKVANATGVTVLYGQNGSGKSSLAEAVRVALEGRTGATHLGANGTLHELWGSSDERSRGAESAKIMVHLMDETTNDQLSITAVVTAAGVRRTGLLTSNGVDQTVAEDSAAWQPWIEALRASPPVLAYAELADELQKKRDLQNWLTSCLAMDNATRVFDSYVKVHVDAATDAARLISTAKATSVSKIEDVDAQARQNGLGQIQPLVWTDFNSEKELREWLVLNKLSERKALEDQFEKSFMETVLEYSRMYSKALASWSSESSKALLTPQVTDSVIEMHKHVIESRQGSNEDMCPVCGTVETRWREHLRSEVERLQTAKTAAAALRNLVREYSAKLAHPLKAALAVLPKHSDTQSAITLAALISDLEKTSPAAGPLDVQLLARLDSLANWALSADAQIFMEAAVAESGLEHQWRSQRWNALSDYFTIFNAKIKDASQLAILKKARTKWNSHLAHMRKDRSSTLQSLVGPAVASLLEDVGISVKAIDITKSESRLELENAKGEPVALAHLSAGQRNALILGPVIATAESGIFGFAILDDPVHAFDDFRVDKLSSTLSKVGSKQSLIITTHDARFVEYLRVHGRSEFSVLSTHRTPDGEVTLTPTLDPPRELINFAKELAKDLRNRQATEGQGEVNALLRMAVDESFEQIALRHLARLPVAAVEQARAEFASAMTTAERKDVLRGFLGDSPSQLIHLTNAWQILSTPVKRWSTGIHASAAAVDYQQLDDDVSTASSAVAHMDHVSWF</sequence>
<keyword evidence="1" id="KW-0227">DNA damage</keyword>
<dbReference type="GO" id="GO:0006302">
    <property type="term" value="P:double-strand break repair"/>
    <property type="evidence" value="ECO:0007669"/>
    <property type="project" value="TreeGrafter"/>
</dbReference>
<protein>
    <recommendedName>
        <fullName evidence="2">RecF/RecN/SMC N-terminal domain-containing protein</fullName>
    </recommendedName>
</protein>
<dbReference type="SUPFAM" id="SSF52540">
    <property type="entry name" value="P-loop containing nucleoside triphosphate hydrolases"/>
    <property type="match status" value="1"/>
</dbReference>
<proteinExistence type="predicted"/>
<dbReference type="InterPro" id="IPR003395">
    <property type="entry name" value="RecF/RecN/SMC_N"/>
</dbReference>
<name>A0A399NY63_9MICO</name>
<comment type="caution">
    <text evidence="3">The sequence shown here is derived from an EMBL/GenBank/DDBJ whole genome shotgun (WGS) entry which is preliminary data.</text>
</comment>